<feature type="compositionally biased region" description="Low complexity" evidence="1">
    <location>
        <begin position="1"/>
        <end position="16"/>
    </location>
</feature>
<evidence type="ECO:0000313" key="2">
    <source>
        <dbReference type="EMBL" id="RCV26019.1"/>
    </source>
</evidence>
<feature type="region of interest" description="Disordered" evidence="1">
    <location>
        <begin position="1"/>
        <end position="28"/>
    </location>
</feature>
<reference evidence="2" key="2">
    <citation type="submission" date="2015-07" db="EMBL/GenBank/DDBJ databases">
        <authorList>
            <person name="Noorani M."/>
        </authorList>
    </citation>
    <scope>NUCLEOTIDE SEQUENCE</scope>
    <source>
        <strain evidence="2">Yugu1</strain>
    </source>
</reference>
<accession>A0A368R755</accession>
<dbReference type="EMBL" id="CM003532">
    <property type="protein sequence ID" value="RCV26019.1"/>
    <property type="molecule type" value="Genomic_DNA"/>
</dbReference>
<evidence type="ECO:0000256" key="1">
    <source>
        <dbReference type="SAM" id="MobiDB-lite"/>
    </source>
</evidence>
<proteinExistence type="predicted"/>
<organism evidence="2">
    <name type="scientific">Setaria italica</name>
    <name type="common">Foxtail millet</name>
    <name type="synonym">Panicum italicum</name>
    <dbReference type="NCBI Taxonomy" id="4555"/>
    <lineage>
        <taxon>Eukaryota</taxon>
        <taxon>Viridiplantae</taxon>
        <taxon>Streptophyta</taxon>
        <taxon>Embryophyta</taxon>
        <taxon>Tracheophyta</taxon>
        <taxon>Spermatophyta</taxon>
        <taxon>Magnoliopsida</taxon>
        <taxon>Liliopsida</taxon>
        <taxon>Poales</taxon>
        <taxon>Poaceae</taxon>
        <taxon>PACMAD clade</taxon>
        <taxon>Panicoideae</taxon>
        <taxon>Panicodae</taxon>
        <taxon>Paniceae</taxon>
        <taxon>Cenchrinae</taxon>
        <taxon>Setaria</taxon>
    </lineage>
</organism>
<protein>
    <submittedName>
        <fullName evidence="2">Uncharacterized protein</fullName>
    </submittedName>
</protein>
<sequence>MAGRAAASSSSGSESKSGSDDEDAERERELEHALANVPFGELQHARADESLALRTASAAKAAVDKKAHDAQLLEMEISTKMRPPKLREVIQIMEMSSY</sequence>
<dbReference type="STRING" id="4555.A0A368R755"/>
<name>A0A368R755_SETIT</name>
<gene>
    <name evidence="2" type="ORF">SETIT_5G211500v2</name>
</gene>
<dbReference type="AlphaFoldDB" id="A0A368R755"/>
<reference evidence="2" key="1">
    <citation type="journal article" date="2012" name="Nat. Biotechnol.">
        <title>Reference genome sequence of the model plant Setaria.</title>
        <authorList>
            <person name="Bennetzen J.L."/>
            <person name="Schmutz J."/>
            <person name="Wang H."/>
            <person name="Percifield R."/>
            <person name="Hawkins J."/>
            <person name="Pontaroli A.C."/>
            <person name="Estep M."/>
            <person name="Feng L."/>
            <person name="Vaughn J.N."/>
            <person name="Grimwood J."/>
            <person name="Jenkins J."/>
            <person name="Barry K."/>
            <person name="Lindquist E."/>
            <person name="Hellsten U."/>
            <person name="Deshpande S."/>
            <person name="Wang X."/>
            <person name="Wu X."/>
            <person name="Mitros T."/>
            <person name="Triplett J."/>
            <person name="Yang X."/>
            <person name="Ye C.Y."/>
            <person name="Mauro-Herrera M."/>
            <person name="Wang L."/>
            <person name="Li P."/>
            <person name="Sharma M."/>
            <person name="Sharma R."/>
            <person name="Ronald P.C."/>
            <person name="Panaud O."/>
            <person name="Kellogg E.A."/>
            <person name="Brutnell T.P."/>
            <person name="Doust A.N."/>
            <person name="Tuskan G.A."/>
            <person name="Rokhsar D."/>
            <person name="Devos K.M."/>
        </authorList>
    </citation>
    <scope>NUCLEOTIDE SEQUENCE [LARGE SCALE GENOMIC DNA]</scope>
    <source>
        <strain evidence="2">Yugu1</strain>
    </source>
</reference>